<name>A0ABT4XMU3_9RHOB</name>
<evidence type="ECO:0008006" key="3">
    <source>
        <dbReference type="Google" id="ProtNLM"/>
    </source>
</evidence>
<evidence type="ECO:0000313" key="2">
    <source>
        <dbReference type="Proteomes" id="UP001210720"/>
    </source>
</evidence>
<proteinExistence type="predicted"/>
<dbReference type="RefSeq" id="WP_271430630.1">
    <property type="nucleotide sequence ID" value="NZ_JAQIOY010000001.1"/>
</dbReference>
<keyword evidence="2" id="KW-1185">Reference proteome</keyword>
<dbReference type="InterPro" id="IPR038076">
    <property type="entry name" value="MgtE_N_sf"/>
</dbReference>
<organism evidence="1 2">
    <name type="scientific">Thalassococcus lentus</name>
    <dbReference type="NCBI Taxonomy" id="1210524"/>
    <lineage>
        <taxon>Bacteria</taxon>
        <taxon>Pseudomonadati</taxon>
        <taxon>Pseudomonadota</taxon>
        <taxon>Alphaproteobacteria</taxon>
        <taxon>Rhodobacterales</taxon>
        <taxon>Roseobacteraceae</taxon>
        <taxon>Thalassococcus</taxon>
    </lineage>
</organism>
<protein>
    <recommendedName>
        <fullName evidence="3">Magnesium transporter MgtE intracellular domain-containing protein</fullName>
    </recommendedName>
</protein>
<dbReference type="EMBL" id="JAQIOY010000001">
    <property type="protein sequence ID" value="MDA7423266.1"/>
    <property type="molecule type" value="Genomic_DNA"/>
</dbReference>
<dbReference type="Proteomes" id="UP001210720">
    <property type="component" value="Unassembled WGS sequence"/>
</dbReference>
<gene>
    <name evidence="1" type="ORF">PFY00_00880</name>
</gene>
<accession>A0ABT4XMU3</accession>
<dbReference type="SUPFAM" id="SSF158791">
    <property type="entry name" value="MgtE N-terminal domain-like"/>
    <property type="match status" value="1"/>
</dbReference>
<reference evidence="1 2" key="1">
    <citation type="submission" date="2023-01" db="EMBL/GenBank/DDBJ databases">
        <title>Thalassococcus onchidii sp. nov., isolated from a marine invertebrate from the South China Sea.</title>
        <authorList>
            <person name="Xu S."/>
            <person name="Liu Z."/>
            <person name="Xu Y."/>
        </authorList>
    </citation>
    <scope>NUCLEOTIDE SEQUENCE [LARGE SCALE GENOMIC DNA]</scope>
    <source>
        <strain evidence="1 2">KCTC 32084</strain>
    </source>
</reference>
<evidence type="ECO:0000313" key="1">
    <source>
        <dbReference type="EMBL" id="MDA7423266.1"/>
    </source>
</evidence>
<dbReference type="Gene3D" id="1.25.60.10">
    <property type="entry name" value="MgtE N-terminal domain-like"/>
    <property type="match status" value="1"/>
</dbReference>
<comment type="caution">
    <text evidence="1">The sequence shown here is derived from an EMBL/GenBank/DDBJ whole genome shotgun (WGS) entry which is preliminary data.</text>
</comment>
<sequence>MEKPKKQRRSKTFGALSVIGSLLLASAVLRITIGATSAIAREEPLKAPPDVQQVAAEPAATSLLSDEDIAPVLAALKARETRIAKREEAVAVRQKALEIAKSEIDQRMAALAAAEESLKATLSLAQTAAEDDIKKLTDVYATMKPKKAAALFEEMDPEFAAGFLGRMRPDAAAAILAGLNPQAAYTISVILAGRNANAPKN</sequence>